<dbReference type="Pfam" id="PF00370">
    <property type="entry name" value="FGGY_N"/>
    <property type="match status" value="1"/>
</dbReference>
<keyword evidence="2 4" id="KW-0808">Transferase</keyword>
<dbReference type="PANTHER" id="PTHR43095">
    <property type="entry name" value="SUGAR KINASE"/>
    <property type="match status" value="1"/>
</dbReference>
<dbReference type="AlphaFoldDB" id="A0A099IBV4"/>
<evidence type="ECO:0000313" key="8">
    <source>
        <dbReference type="Proteomes" id="UP000030008"/>
    </source>
</evidence>
<dbReference type="Gene3D" id="3.30.420.40">
    <property type="match status" value="2"/>
</dbReference>
<name>A0A099IBV4_CLOIN</name>
<dbReference type="RefSeq" id="WP_044904300.1">
    <property type="nucleotide sequence ID" value="NZ_JQIF01000017.1"/>
</dbReference>
<reference evidence="7 8" key="1">
    <citation type="submission" date="2014-08" db="EMBL/GenBank/DDBJ databases">
        <title>Clostridium innocuum, an unnegligible vancomycin-resistant pathogen causing extra-intestinal infections.</title>
        <authorList>
            <person name="Feng Y."/>
            <person name="Chiu C.-H."/>
        </authorList>
    </citation>
    <scope>NUCLEOTIDE SEQUENCE [LARGE SCALE GENOMIC DNA]</scope>
    <source>
        <strain evidence="7 8">AN88</strain>
    </source>
</reference>
<feature type="domain" description="Carbohydrate kinase FGGY N-terminal" evidence="5">
    <location>
        <begin position="2"/>
        <end position="243"/>
    </location>
</feature>
<organism evidence="7 8">
    <name type="scientific">Clostridium innocuum</name>
    <dbReference type="NCBI Taxonomy" id="1522"/>
    <lineage>
        <taxon>Bacteria</taxon>
        <taxon>Bacillati</taxon>
        <taxon>Bacillota</taxon>
        <taxon>Clostridia</taxon>
        <taxon>Eubacteriales</taxon>
        <taxon>Clostridiaceae</taxon>
        <taxon>Clostridium</taxon>
    </lineage>
</organism>
<dbReference type="PIRSF" id="PIRSF000538">
    <property type="entry name" value="GlpK"/>
    <property type="match status" value="1"/>
</dbReference>
<dbReference type="InterPro" id="IPR000577">
    <property type="entry name" value="Carb_kinase_FGGY"/>
</dbReference>
<dbReference type="GO" id="GO:0005975">
    <property type="term" value="P:carbohydrate metabolic process"/>
    <property type="evidence" value="ECO:0007669"/>
    <property type="project" value="InterPro"/>
</dbReference>
<dbReference type="Pfam" id="PF02782">
    <property type="entry name" value="FGGY_C"/>
    <property type="match status" value="1"/>
</dbReference>
<dbReference type="InterPro" id="IPR018483">
    <property type="entry name" value="Carb_kinase_FGGY_CS"/>
</dbReference>
<dbReference type="Proteomes" id="UP000030008">
    <property type="component" value="Unassembled WGS sequence"/>
</dbReference>
<dbReference type="InterPro" id="IPR043129">
    <property type="entry name" value="ATPase_NBD"/>
</dbReference>
<dbReference type="SUPFAM" id="SSF53067">
    <property type="entry name" value="Actin-like ATPase domain"/>
    <property type="match status" value="2"/>
</dbReference>
<evidence type="ECO:0000259" key="5">
    <source>
        <dbReference type="Pfam" id="PF00370"/>
    </source>
</evidence>
<dbReference type="GO" id="GO:0016773">
    <property type="term" value="F:phosphotransferase activity, alcohol group as acceptor"/>
    <property type="evidence" value="ECO:0007669"/>
    <property type="project" value="InterPro"/>
</dbReference>
<comment type="similarity">
    <text evidence="1 4">Belongs to the FGGY kinase family.</text>
</comment>
<evidence type="ECO:0000256" key="4">
    <source>
        <dbReference type="RuleBase" id="RU003733"/>
    </source>
</evidence>
<evidence type="ECO:0000259" key="6">
    <source>
        <dbReference type="Pfam" id="PF02782"/>
    </source>
</evidence>
<protein>
    <submittedName>
        <fullName evidence="7">Carbohydrate kinase</fullName>
    </submittedName>
</protein>
<comment type="caution">
    <text evidence="7">The sequence shown here is derived from an EMBL/GenBank/DDBJ whole genome shotgun (WGS) entry which is preliminary data.</text>
</comment>
<evidence type="ECO:0000256" key="2">
    <source>
        <dbReference type="ARBA" id="ARBA00022679"/>
    </source>
</evidence>
<dbReference type="PROSITE" id="PS00445">
    <property type="entry name" value="FGGY_KINASES_2"/>
    <property type="match status" value="1"/>
</dbReference>
<dbReference type="GO" id="GO:0016301">
    <property type="term" value="F:kinase activity"/>
    <property type="evidence" value="ECO:0007669"/>
    <property type="project" value="UniProtKB-KW"/>
</dbReference>
<evidence type="ECO:0000256" key="1">
    <source>
        <dbReference type="ARBA" id="ARBA00009156"/>
    </source>
</evidence>
<dbReference type="InterPro" id="IPR018484">
    <property type="entry name" value="FGGY_N"/>
</dbReference>
<dbReference type="InterPro" id="IPR018485">
    <property type="entry name" value="FGGY_C"/>
</dbReference>
<evidence type="ECO:0000313" key="7">
    <source>
        <dbReference type="EMBL" id="KGJ54378.1"/>
    </source>
</evidence>
<dbReference type="PANTHER" id="PTHR43095:SF5">
    <property type="entry name" value="XYLULOSE KINASE"/>
    <property type="match status" value="1"/>
</dbReference>
<gene>
    <name evidence="7" type="ORF">CIAN88_04355</name>
</gene>
<dbReference type="CDD" id="cd07808">
    <property type="entry name" value="ASKHA_NBD_FGGY_EcXK-like"/>
    <property type="match status" value="1"/>
</dbReference>
<proteinExistence type="inferred from homology"/>
<sequence length="485" mass="54343">MYYIGIDIGTSALKTTLMDARRSIVYENSYGYTILQPQEGWREIDPDVWMQAVMKGLHDIFARCNPQEVSVIGVTGQMHTTVFLDKNGEAVRNAIMWTDLRTAGMVEELRTECTQREETRHIAEILSPGSPAVNTLWIKEHEPQSFARIHKIMTPYAYIVYKLTGQYSMDYCEASTSSLYDIATKKWSVYMLDRLGIEESCLGPLYASCDVVGTLQQTLCEQLKVNHDIRVIAGTGDNPANAVAMGILNRKEPVISLGTSGVVIMPKRDMDFEGKGKNVLFNADHTQFVNIVQGTVRSAGGTHKWWVENIVKTDDMAVDQQLISSDRFGKNSVLFFPHITGDKLMYHDLCVRGAFVGLSFETRREDMTQAVFEGVSYAIREVLESMKLAQWPSRIQINGGGTRSPVWMQIMANILHTELKVVTESATPGYGAALLAALADGVSEKEACIGQGKVYAAEKVLTDAYDRQYKKYKRMYSALKNIMQE</sequence>
<accession>A0A099IBV4</accession>
<evidence type="ECO:0000256" key="3">
    <source>
        <dbReference type="ARBA" id="ARBA00022777"/>
    </source>
</evidence>
<feature type="domain" description="Carbohydrate kinase FGGY C-terminal" evidence="6">
    <location>
        <begin position="254"/>
        <end position="439"/>
    </location>
</feature>
<dbReference type="EMBL" id="JQIF01000017">
    <property type="protein sequence ID" value="KGJ54378.1"/>
    <property type="molecule type" value="Genomic_DNA"/>
</dbReference>
<keyword evidence="3 4" id="KW-0418">Kinase</keyword>
<dbReference type="InterPro" id="IPR050406">
    <property type="entry name" value="FGGY_Carb_Kinase"/>
</dbReference>